<evidence type="ECO:0000313" key="2">
    <source>
        <dbReference type="EMBL" id="NUU13120.1"/>
    </source>
</evidence>
<sequence>MKMITILAAAVAAAALTGGIGVSAASAAEAGDTAGAIREGSASADAMQTRNGTEYVGGGTWTYGVWDKRVHSLFLTDRSTHRASVKSSGVVTRSAWMPPTKLAYAHRAKSLSGNQAYWATRG</sequence>
<name>A0ABX2M5A8_9MICO</name>
<keyword evidence="3" id="KW-1185">Reference proteome</keyword>
<organism evidence="2 3">
    <name type="scientific">Curtobacterium pusillum</name>
    <dbReference type="NCBI Taxonomy" id="69373"/>
    <lineage>
        <taxon>Bacteria</taxon>
        <taxon>Bacillati</taxon>
        <taxon>Actinomycetota</taxon>
        <taxon>Actinomycetes</taxon>
        <taxon>Micrococcales</taxon>
        <taxon>Microbacteriaceae</taxon>
        <taxon>Curtobacterium</taxon>
    </lineage>
</organism>
<feature type="signal peptide" evidence="1">
    <location>
        <begin position="1"/>
        <end position="27"/>
    </location>
</feature>
<dbReference type="Pfam" id="PF09683">
    <property type="entry name" value="Lactococcin_972"/>
    <property type="match status" value="1"/>
</dbReference>
<accession>A0ABX2M5A8</accession>
<gene>
    <name evidence="2" type="ORF">HP507_04625</name>
</gene>
<evidence type="ECO:0000256" key="1">
    <source>
        <dbReference type="SAM" id="SignalP"/>
    </source>
</evidence>
<keyword evidence="1" id="KW-0732">Signal</keyword>
<protein>
    <recommendedName>
        <fullName evidence="4">Lactococcin 972 family bacteriocin</fullName>
    </recommendedName>
</protein>
<comment type="caution">
    <text evidence="2">The sequence shown here is derived from an EMBL/GenBank/DDBJ whole genome shotgun (WGS) entry which is preliminary data.</text>
</comment>
<proteinExistence type="predicted"/>
<evidence type="ECO:0008006" key="4">
    <source>
        <dbReference type="Google" id="ProtNLM"/>
    </source>
</evidence>
<dbReference type="Gene3D" id="2.60.40.2850">
    <property type="match status" value="1"/>
</dbReference>
<evidence type="ECO:0000313" key="3">
    <source>
        <dbReference type="Proteomes" id="UP000573001"/>
    </source>
</evidence>
<dbReference type="Proteomes" id="UP000573001">
    <property type="component" value="Unassembled WGS sequence"/>
</dbReference>
<dbReference type="InterPro" id="IPR006540">
    <property type="entry name" value="Lactococcin_972"/>
</dbReference>
<reference evidence="2 3" key="1">
    <citation type="submission" date="2020-05" db="EMBL/GenBank/DDBJ databases">
        <title>Genome Sequencing of Type Strains.</title>
        <authorList>
            <person name="Lemaire J.F."/>
            <person name="Inderbitzin P."/>
            <person name="Gregorio O.A."/>
            <person name="Collins S.B."/>
            <person name="Wespe N."/>
            <person name="Knight-Connoni V."/>
        </authorList>
    </citation>
    <scope>NUCLEOTIDE SEQUENCE [LARGE SCALE GENOMIC DNA]</scope>
    <source>
        <strain evidence="2 3">ATCC 19096</strain>
    </source>
</reference>
<feature type="chain" id="PRO_5047111903" description="Lactococcin 972 family bacteriocin" evidence="1">
    <location>
        <begin position="28"/>
        <end position="122"/>
    </location>
</feature>
<dbReference type="EMBL" id="JABMCE010000060">
    <property type="protein sequence ID" value="NUU13120.1"/>
    <property type="molecule type" value="Genomic_DNA"/>
</dbReference>